<evidence type="ECO:0000313" key="2">
    <source>
        <dbReference type="Proteomes" id="UP000321570"/>
    </source>
</evidence>
<dbReference type="AlphaFoldDB" id="A0A564YEG0"/>
<protein>
    <submittedName>
        <fullName evidence="1">Uncharacterized protein</fullName>
    </submittedName>
</protein>
<keyword evidence="2" id="KW-1185">Reference proteome</keyword>
<dbReference type="EMBL" id="CABIJS010000177">
    <property type="protein sequence ID" value="VUZ45600.1"/>
    <property type="molecule type" value="Genomic_DNA"/>
</dbReference>
<name>A0A564YEG0_HYMDI</name>
<gene>
    <name evidence="1" type="ORF">WMSIL1_LOCUS5584</name>
</gene>
<reference evidence="1 2" key="1">
    <citation type="submission" date="2019-07" db="EMBL/GenBank/DDBJ databases">
        <authorList>
            <person name="Jastrzebski P J."/>
            <person name="Paukszto L."/>
            <person name="Jastrzebski P J."/>
        </authorList>
    </citation>
    <scope>NUCLEOTIDE SEQUENCE [LARGE SCALE GENOMIC DNA]</scope>
    <source>
        <strain evidence="1 2">WMS-il1</strain>
    </source>
</reference>
<sequence>VLIKNTLKNFCLLPVIPAFNEERSNIVCSSKYELSAGDEQSERKTLRNLK</sequence>
<feature type="non-terminal residue" evidence="1">
    <location>
        <position position="1"/>
    </location>
</feature>
<organism evidence="1 2">
    <name type="scientific">Hymenolepis diminuta</name>
    <name type="common">Rat tapeworm</name>
    <dbReference type="NCBI Taxonomy" id="6216"/>
    <lineage>
        <taxon>Eukaryota</taxon>
        <taxon>Metazoa</taxon>
        <taxon>Spiralia</taxon>
        <taxon>Lophotrochozoa</taxon>
        <taxon>Platyhelminthes</taxon>
        <taxon>Cestoda</taxon>
        <taxon>Eucestoda</taxon>
        <taxon>Cyclophyllidea</taxon>
        <taxon>Hymenolepididae</taxon>
        <taxon>Hymenolepis</taxon>
    </lineage>
</organism>
<proteinExistence type="predicted"/>
<dbReference type="Proteomes" id="UP000321570">
    <property type="component" value="Unassembled WGS sequence"/>
</dbReference>
<accession>A0A564YEG0</accession>
<evidence type="ECO:0000313" key="1">
    <source>
        <dbReference type="EMBL" id="VUZ45600.1"/>
    </source>
</evidence>